<sequence length="343" mass="36622">MRFLFTAGGSQGTVFAMAPLAVAARNAGHDVLTTVDAPLLECAQAIGLPAVQTPHPKEASARLQALLEVSQDWTPDVVVGGLSYIPGLLAASLDVLYVRQYWDILPLRTEPGLQVELDRLGLSGAPEADLFLDVCPPGLRPSPSPTARPMRWIPRNRQGRLEPWMYTRPKDRPRVLITSGTRSLMLNTPGSSMRHLVDQLISEGAEVVFAAPEGAAEQFAGQLGDVHIGWLPLDVVAPTCDLAIHHGGGATAVTFMNAGVAQVVIPENDYAKAIGAAAADFGVAQLVLPAQLPEGINLSEEIAGIAQDILSTPRYQERADELAAHIRTLPLPSQIVLELEELS</sequence>
<evidence type="ECO:0000313" key="2">
    <source>
        <dbReference type="EMBL" id="MCD5315743.1"/>
    </source>
</evidence>
<accession>A0A9X1NKB8</accession>
<dbReference type="AlphaFoldDB" id="A0A9X1NKB8"/>
<evidence type="ECO:0000259" key="1">
    <source>
        <dbReference type="Pfam" id="PF06722"/>
    </source>
</evidence>
<dbReference type="EMBL" id="JAJOMB010000024">
    <property type="protein sequence ID" value="MCD5315743.1"/>
    <property type="molecule type" value="Genomic_DNA"/>
</dbReference>
<proteinExistence type="predicted"/>
<organism evidence="2 3">
    <name type="scientific">Kineosporia babensis</name>
    <dbReference type="NCBI Taxonomy" id="499548"/>
    <lineage>
        <taxon>Bacteria</taxon>
        <taxon>Bacillati</taxon>
        <taxon>Actinomycetota</taxon>
        <taxon>Actinomycetes</taxon>
        <taxon>Kineosporiales</taxon>
        <taxon>Kineosporiaceae</taxon>
        <taxon>Kineosporia</taxon>
    </lineage>
</organism>
<evidence type="ECO:0000313" key="3">
    <source>
        <dbReference type="Proteomes" id="UP001138997"/>
    </source>
</evidence>
<reference evidence="2" key="1">
    <citation type="submission" date="2021-11" db="EMBL/GenBank/DDBJ databases">
        <title>Streptomyces corallinus and Kineosporia corallina sp. nov., two new coral-derived marine actinobacteria.</title>
        <authorList>
            <person name="Buangrab K."/>
            <person name="Sutthacheep M."/>
            <person name="Yeemin T."/>
            <person name="Harunari E."/>
            <person name="Igarashi Y."/>
            <person name="Sripreechasak P."/>
            <person name="Kanchanasin P."/>
            <person name="Tanasupawat S."/>
            <person name="Phongsopitanun W."/>
        </authorList>
    </citation>
    <scope>NUCLEOTIDE SEQUENCE</scope>
    <source>
        <strain evidence="2">JCM 31032</strain>
    </source>
</reference>
<name>A0A9X1NKB8_9ACTN</name>
<gene>
    <name evidence="2" type="ORF">LR394_33090</name>
</gene>
<dbReference type="Proteomes" id="UP001138997">
    <property type="component" value="Unassembled WGS sequence"/>
</dbReference>
<comment type="caution">
    <text evidence="2">The sequence shown here is derived from an EMBL/GenBank/DDBJ whole genome shotgun (WGS) entry which is preliminary data.</text>
</comment>
<dbReference type="SUPFAM" id="SSF53756">
    <property type="entry name" value="UDP-Glycosyltransferase/glycogen phosphorylase"/>
    <property type="match status" value="1"/>
</dbReference>
<dbReference type="InterPro" id="IPR010610">
    <property type="entry name" value="EryCIII-like_C"/>
</dbReference>
<dbReference type="GO" id="GO:0016757">
    <property type="term" value="F:glycosyltransferase activity"/>
    <property type="evidence" value="ECO:0007669"/>
    <property type="project" value="UniProtKB-ARBA"/>
</dbReference>
<protein>
    <submittedName>
        <fullName evidence="2">DUF1205 domain-containing protein</fullName>
    </submittedName>
</protein>
<dbReference type="Gene3D" id="3.40.50.2000">
    <property type="entry name" value="Glycogen Phosphorylase B"/>
    <property type="match status" value="2"/>
</dbReference>
<feature type="domain" description="Erythromycin biosynthesis protein CIII-like C-terminal" evidence="1">
    <location>
        <begin position="195"/>
        <end position="342"/>
    </location>
</feature>
<dbReference type="Pfam" id="PF06722">
    <property type="entry name" value="EryCIII-like_C"/>
    <property type="match status" value="1"/>
</dbReference>
<keyword evidence="3" id="KW-1185">Reference proteome</keyword>